<comment type="caution">
    <text evidence="4">The sequence shown here is derived from an EMBL/GenBank/DDBJ whole genome shotgun (WGS) entry which is preliminary data.</text>
</comment>
<protein>
    <submittedName>
        <fullName evidence="4">Polysaccharide lyase family 1 protein</fullName>
    </submittedName>
</protein>
<keyword evidence="1" id="KW-0479">Metal-binding</keyword>
<gene>
    <name evidence="4" type="ORF">ACFSSE_06325</name>
</gene>
<name>A0ABW5TS15_9SPHI</name>
<evidence type="ECO:0000256" key="2">
    <source>
        <dbReference type="ARBA" id="ARBA00023180"/>
    </source>
</evidence>
<dbReference type="RefSeq" id="WP_379042625.1">
    <property type="nucleotide sequence ID" value="NZ_JBHSKW010000026.1"/>
</dbReference>
<feature type="chain" id="PRO_5045065109" evidence="3">
    <location>
        <begin position="16"/>
        <end position="493"/>
    </location>
</feature>
<dbReference type="Proteomes" id="UP001597546">
    <property type="component" value="Unassembled WGS sequence"/>
</dbReference>
<evidence type="ECO:0000256" key="1">
    <source>
        <dbReference type="ARBA" id="ARBA00022723"/>
    </source>
</evidence>
<dbReference type="InterPro" id="IPR011050">
    <property type="entry name" value="Pectin_lyase_fold/virulence"/>
</dbReference>
<dbReference type="EMBL" id="JBHULV010000021">
    <property type="protein sequence ID" value="MFD2731315.1"/>
    <property type="molecule type" value="Genomic_DNA"/>
</dbReference>
<reference evidence="5" key="1">
    <citation type="journal article" date="2019" name="Int. J. Syst. Evol. Microbiol.">
        <title>The Global Catalogue of Microorganisms (GCM) 10K type strain sequencing project: providing services to taxonomists for standard genome sequencing and annotation.</title>
        <authorList>
            <consortium name="The Broad Institute Genomics Platform"/>
            <consortium name="The Broad Institute Genome Sequencing Center for Infectious Disease"/>
            <person name="Wu L."/>
            <person name="Ma J."/>
        </authorList>
    </citation>
    <scope>NUCLEOTIDE SEQUENCE [LARGE SCALE GENOMIC DNA]</scope>
    <source>
        <strain evidence="5">KCTC 42456</strain>
    </source>
</reference>
<organism evidence="4 5">
    <name type="scientific">Pedobacter alpinus</name>
    <dbReference type="NCBI Taxonomy" id="1590643"/>
    <lineage>
        <taxon>Bacteria</taxon>
        <taxon>Pseudomonadati</taxon>
        <taxon>Bacteroidota</taxon>
        <taxon>Sphingobacteriia</taxon>
        <taxon>Sphingobacteriales</taxon>
        <taxon>Sphingobacteriaceae</taxon>
        <taxon>Pedobacter</taxon>
    </lineage>
</organism>
<dbReference type="PANTHER" id="PTHR42970">
    <property type="entry name" value="PECTATE LYASE C-RELATED"/>
    <property type="match status" value="1"/>
</dbReference>
<dbReference type="InterPro" id="IPR012334">
    <property type="entry name" value="Pectin_lyas_fold"/>
</dbReference>
<proteinExistence type="predicted"/>
<feature type="signal peptide" evidence="3">
    <location>
        <begin position="1"/>
        <end position="15"/>
    </location>
</feature>
<sequence>MSLLILVCLSANLFAQITIPAFPTAEGYGMFATGGRGGEVVVVTNLEDDAKGETKGSLRWALNQHLDKPTTIVFRVSGIINLVTDLRSKRTAGTTIAGQTAPGDGICIRGGKVNFGGCENLVIRHLRFRIGLDDEGKFIKGGSIGIENANNFIIDHCTFGWSSEENMTMYDNKKSTVQWSIIHEGLYSSGHGKGARSYGAQWGGETATYHHNLLAHNISRTPRFNGTKHNDVNVQYEYVNNVNYNWGKATSAYGAYVEIDGTYQCNMINNYYKPGPAYPDNLTSYFAQSSYAKSMGNTRIAKWYMKGNYMEGKANSALNSDNYKGLDASGYTENGVSKSLLVMPEPFKTSHTLKIESATNAYKSVLIGAGAFPRDTVDRRIVNEVRTGTASGKGTNPQYRHNDEKQLNNPYYAVAKGIIDNPILAFGNQAYPEYKTYNTIVDNDQDGMDDAWEIANGLNPQDASDRNKKTVSGYTCLEVYLNSLVGEKINLEF</sequence>
<dbReference type="PANTHER" id="PTHR42970:SF1">
    <property type="entry name" value="PECTATE LYASE C-RELATED"/>
    <property type="match status" value="1"/>
</dbReference>
<evidence type="ECO:0000313" key="5">
    <source>
        <dbReference type="Proteomes" id="UP001597546"/>
    </source>
</evidence>
<dbReference type="GO" id="GO:0016829">
    <property type="term" value="F:lyase activity"/>
    <property type="evidence" value="ECO:0007669"/>
    <property type="project" value="UniProtKB-KW"/>
</dbReference>
<dbReference type="InterPro" id="IPR052063">
    <property type="entry name" value="Polysaccharide_Lyase_1"/>
</dbReference>
<keyword evidence="4" id="KW-0456">Lyase</keyword>
<dbReference type="Gene3D" id="2.160.20.10">
    <property type="entry name" value="Single-stranded right-handed beta-helix, Pectin lyase-like"/>
    <property type="match status" value="1"/>
</dbReference>
<evidence type="ECO:0000313" key="4">
    <source>
        <dbReference type="EMBL" id="MFD2731315.1"/>
    </source>
</evidence>
<keyword evidence="3" id="KW-0732">Signal</keyword>
<dbReference type="SUPFAM" id="SSF51126">
    <property type="entry name" value="Pectin lyase-like"/>
    <property type="match status" value="1"/>
</dbReference>
<evidence type="ECO:0000256" key="3">
    <source>
        <dbReference type="SAM" id="SignalP"/>
    </source>
</evidence>
<keyword evidence="2" id="KW-0325">Glycoprotein</keyword>
<accession>A0ABW5TS15</accession>
<keyword evidence="5" id="KW-1185">Reference proteome</keyword>